<accession>V8N7Y9</accession>
<gene>
    <name evidence="2" type="ORF">L345_15879</name>
</gene>
<proteinExistence type="predicted"/>
<comment type="caution">
    <text evidence="2">The sequence shown here is derived from an EMBL/GenBank/DDBJ whole genome shotgun (WGS) entry which is preliminary data.</text>
</comment>
<organism evidence="2 3">
    <name type="scientific">Ophiophagus hannah</name>
    <name type="common">King cobra</name>
    <name type="synonym">Naja hannah</name>
    <dbReference type="NCBI Taxonomy" id="8665"/>
    <lineage>
        <taxon>Eukaryota</taxon>
        <taxon>Metazoa</taxon>
        <taxon>Chordata</taxon>
        <taxon>Craniata</taxon>
        <taxon>Vertebrata</taxon>
        <taxon>Euteleostomi</taxon>
        <taxon>Lepidosauria</taxon>
        <taxon>Squamata</taxon>
        <taxon>Bifurcata</taxon>
        <taxon>Unidentata</taxon>
        <taxon>Episquamata</taxon>
        <taxon>Toxicofera</taxon>
        <taxon>Serpentes</taxon>
        <taxon>Colubroidea</taxon>
        <taxon>Elapidae</taxon>
        <taxon>Elapinae</taxon>
        <taxon>Ophiophagus</taxon>
    </lineage>
</organism>
<dbReference type="Proteomes" id="UP000018936">
    <property type="component" value="Unassembled WGS sequence"/>
</dbReference>
<dbReference type="AlphaFoldDB" id="V8N7Y9"/>
<dbReference type="Pfam" id="PF03732">
    <property type="entry name" value="Retrotrans_gag"/>
    <property type="match status" value="1"/>
</dbReference>
<reference evidence="2 3" key="1">
    <citation type="journal article" date="2013" name="Proc. Natl. Acad. Sci. U.S.A.">
        <title>The king cobra genome reveals dynamic gene evolution and adaptation in the snake venom system.</title>
        <authorList>
            <person name="Vonk F.J."/>
            <person name="Casewell N.R."/>
            <person name="Henkel C.V."/>
            <person name="Heimberg A.M."/>
            <person name="Jansen H.J."/>
            <person name="McCleary R.J."/>
            <person name="Kerkkamp H.M."/>
            <person name="Vos R.A."/>
            <person name="Guerreiro I."/>
            <person name="Calvete J.J."/>
            <person name="Wuster W."/>
            <person name="Woods A.E."/>
            <person name="Logan J.M."/>
            <person name="Harrison R.A."/>
            <person name="Castoe T.A."/>
            <person name="de Koning A.P."/>
            <person name="Pollock D.D."/>
            <person name="Yandell M."/>
            <person name="Calderon D."/>
            <person name="Renjifo C."/>
            <person name="Currier R.B."/>
            <person name="Salgado D."/>
            <person name="Pla D."/>
            <person name="Sanz L."/>
            <person name="Hyder A.S."/>
            <person name="Ribeiro J.M."/>
            <person name="Arntzen J.W."/>
            <person name="van den Thillart G.E."/>
            <person name="Boetzer M."/>
            <person name="Pirovano W."/>
            <person name="Dirks R.P."/>
            <person name="Spaink H.P."/>
            <person name="Duboule D."/>
            <person name="McGlinn E."/>
            <person name="Kini R.M."/>
            <person name="Richardson M.K."/>
        </authorList>
    </citation>
    <scope>NUCLEOTIDE SEQUENCE</scope>
    <source>
        <tissue evidence="2">Blood</tissue>
    </source>
</reference>
<feature type="non-terminal residue" evidence="2">
    <location>
        <position position="1"/>
    </location>
</feature>
<dbReference type="InterPro" id="IPR005162">
    <property type="entry name" value="Retrotrans_gag_dom"/>
</dbReference>
<evidence type="ECO:0000259" key="1">
    <source>
        <dbReference type="Pfam" id="PF03732"/>
    </source>
</evidence>
<sequence length="182" mass="20884">MENLEGKVVEWVMGLHNKGDPELGDPNPFLWEFRVQFGDLMQVRQAESRICAIRQGNRPMAEYIRKFQMLARKLRHWLECNQPGHRAAECSVPPLRVTKHQQLPKGLGKASDHYQQPLEWSRGAGQVDNSGSLVEGAACWALLGMIDDLSPSAPLQEPYHQNPVDDRYSWYLAVKKEKNMYQ</sequence>
<protein>
    <recommendedName>
        <fullName evidence="1">Retrotransposon gag domain-containing protein</fullName>
    </recommendedName>
</protein>
<evidence type="ECO:0000313" key="3">
    <source>
        <dbReference type="Proteomes" id="UP000018936"/>
    </source>
</evidence>
<feature type="non-terminal residue" evidence="2">
    <location>
        <position position="182"/>
    </location>
</feature>
<evidence type="ECO:0000313" key="2">
    <source>
        <dbReference type="EMBL" id="ETE58399.1"/>
    </source>
</evidence>
<name>V8N7Y9_OPHHA</name>
<keyword evidence="3" id="KW-1185">Reference proteome</keyword>
<feature type="domain" description="Retrotransposon gag" evidence="1">
    <location>
        <begin position="3"/>
        <end position="76"/>
    </location>
</feature>
<dbReference type="EMBL" id="AZIM01006798">
    <property type="protein sequence ID" value="ETE58399.1"/>
    <property type="molecule type" value="Genomic_DNA"/>
</dbReference>